<feature type="compositionally biased region" description="Low complexity" evidence="2">
    <location>
        <begin position="87"/>
        <end position="112"/>
    </location>
</feature>
<organism evidence="3">
    <name type="scientific">Homalodisca liturata</name>
    <dbReference type="NCBI Taxonomy" id="320908"/>
    <lineage>
        <taxon>Eukaryota</taxon>
        <taxon>Metazoa</taxon>
        <taxon>Ecdysozoa</taxon>
        <taxon>Arthropoda</taxon>
        <taxon>Hexapoda</taxon>
        <taxon>Insecta</taxon>
        <taxon>Pterygota</taxon>
        <taxon>Neoptera</taxon>
        <taxon>Paraneoptera</taxon>
        <taxon>Hemiptera</taxon>
        <taxon>Auchenorrhyncha</taxon>
        <taxon>Membracoidea</taxon>
        <taxon>Cicadellidae</taxon>
        <taxon>Cicadellinae</taxon>
        <taxon>Proconiini</taxon>
        <taxon>Homalodisca</taxon>
    </lineage>
</organism>
<dbReference type="EMBL" id="GECU01019005">
    <property type="protein sequence ID" value="JAS88701.1"/>
    <property type="molecule type" value="Transcribed_RNA"/>
</dbReference>
<proteinExistence type="predicted"/>
<evidence type="ECO:0000256" key="1">
    <source>
        <dbReference type="PROSITE-ProRule" id="PRU00497"/>
    </source>
</evidence>
<sequence length="112" mass="13029">EHIREETRDGLKVKGVYSYSDGYFKRTVHYQADENGYRVVKEDVEPIGDGPQVNPYNGRADVSSNIEGNVLQYSVTPDDFYNRHLHQQQQTQSGKRTQQQQQHATQQIEQQF</sequence>
<name>A0A1B6IP51_9HEMI</name>
<gene>
    <name evidence="3" type="ORF">g.41</name>
</gene>
<feature type="non-terminal residue" evidence="3">
    <location>
        <position position="1"/>
    </location>
</feature>
<dbReference type="PROSITE" id="PS51155">
    <property type="entry name" value="CHIT_BIND_RR_2"/>
    <property type="match status" value="1"/>
</dbReference>
<feature type="region of interest" description="Disordered" evidence="2">
    <location>
        <begin position="84"/>
        <end position="112"/>
    </location>
</feature>
<dbReference type="GO" id="GO:0042302">
    <property type="term" value="F:structural constituent of cuticle"/>
    <property type="evidence" value="ECO:0007669"/>
    <property type="project" value="UniProtKB-UniRule"/>
</dbReference>
<dbReference type="InterPro" id="IPR000618">
    <property type="entry name" value="Insect_cuticle"/>
</dbReference>
<evidence type="ECO:0000313" key="3">
    <source>
        <dbReference type="EMBL" id="JAS88701.1"/>
    </source>
</evidence>
<evidence type="ECO:0000256" key="2">
    <source>
        <dbReference type="SAM" id="MobiDB-lite"/>
    </source>
</evidence>
<keyword evidence="1" id="KW-0193">Cuticle</keyword>
<dbReference type="Pfam" id="PF00379">
    <property type="entry name" value="Chitin_bind_4"/>
    <property type="match status" value="1"/>
</dbReference>
<reference evidence="3" key="1">
    <citation type="submission" date="2015-11" db="EMBL/GenBank/DDBJ databases">
        <title>De novo transcriptome assembly of four potential Pierce s Disease insect vectors from Arizona vineyards.</title>
        <authorList>
            <person name="Tassone E.E."/>
        </authorList>
    </citation>
    <scope>NUCLEOTIDE SEQUENCE</scope>
</reference>
<protein>
    <submittedName>
        <fullName evidence="3">Uncharacterized protein</fullName>
    </submittedName>
</protein>
<dbReference type="AlphaFoldDB" id="A0A1B6IP51"/>
<accession>A0A1B6IP51</accession>